<feature type="compositionally biased region" description="Low complexity" evidence="1">
    <location>
        <begin position="136"/>
        <end position="145"/>
    </location>
</feature>
<keyword evidence="2" id="KW-0812">Transmembrane</keyword>
<dbReference type="Proteomes" id="UP000075882">
    <property type="component" value="Unassembled WGS sequence"/>
</dbReference>
<evidence type="ECO:0000313" key="3">
    <source>
        <dbReference type="EnsemblMetazoa" id="ACOM033255-PA.1"/>
    </source>
</evidence>
<dbReference type="EnsemblMetazoa" id="ACOM033255-RA">
    <property type="protein sequence ID" value="ACOM033255-PA.1"/>
    <property type="gene ID" value="ACOM033255"/>
</dbReference>
<feature type="compositionally biased region" description="Basic residues" evidence="1">
    <location>
        <begin position="146"/>
        <end position="155"/>
    </location>
</feature>
<evidence type="ECO:0000256" key="1">
    <source>
        <dbReference type="SAM" id="MobiDB-lite"/>
    </source>
</evidence>
<sequence>MLGGPTFRSRFRNYRSRIGVDSGFLPTLSITSLHLLQKFLRVLIVQIVQLAIGLFPCADIVLLWHRRFAGNRGRHTTAGRCGCRTALRQLILRSLGQRAVLVLILWIAVPPERVPNPLAPSGDAGGSSFFSRQPANTVRTHSNNSSRRRRSRGNHRLNPAGLFLLLSLRPRSGLPARPLVHRRLRQAFSSRWLITSFFSFRRLMHSLSVRSRTAGCPLPAGAAARPAPRAPPSARAVPCSSAAHRCANGSGWRLSWTAHPTAGTGSAAV</sequence>
<reference evidence="3" key="1">
    <citation type="submission" date="2022-08" db="UniProtKB">
        <authorList>
            <consortium name="EnsemblMetazoa"/>
        </authorList>
    </citation>
    <scope>IDENTIFICATION</scope>
</reference>
<accession>A0A8W7PK68</accession>
<evidence type="ECO:0000256" key="2">
    <source>
        <dbReference type="SAM" id="Phobius"/>
    </source>
</evidence>
<dbReference type="AlphaFoldDB" id="A0A8W7PK68"/>
<protein>
    <submittedName>
        <fullName evidence="3">Uncharacterized protein</fullName>
    </submittedName>
</protein>
<feature type="transmembrane region" description="Helical" evidence="2">
    <location>
        <begin position="42"/>
        <end position="64"/>
    </location>
</feature>
<name>A0A8W7PK68_ANOCL</name>
<keyword evidence="2" id="KW-1133">Transmembrane helix</keyword>
<feature type="region of interest" description="Disordered" evidence="1">
    <location>
        <begin position="125"/>
        <end position="155"/>
    </location>
</feature>
<keyword evidence="2" id="KW-0472">Membrane</keyword>
<proteinExistence type="predicted"/>
<organism evidence="3">
    <name type="scientific">Anopheles coluzzii</name>
    <name type="common">African malaria mosquito</name>
    <dbReference type="NCBI Taxonomy" id="1518534"/>
    <lineage>
        <taxon>Eukaryota</taxon>
        <taxon>Metazoa</taxon>
        <taxon>Ecdysozoa</taxon>
        <taxon>Arthropoda</taxon>
        <taxon>Hexapoda</taxon>
        <taxon>Insecta</taxon>
        <taxon>Pterygota</taxon>
        <taxon>Neoptera</taxon>
        <taxon>Endopterygota</taxon>
        <taxon>Diptera</taxon>
        <taxon>Nematocera</taxon>
        <taxon>Culicoidea</taxon>
        <taxon>Culicidae</taxon>
        <taxon>Anophelinae</taxon>
        <taxon>Anopheles</taxon>
    </lineage>
</organism>